<dbReference type="Gene3D" id="1.25.40.10">
    <property type="entry name" value="Tetratricopeptide repeat domain"/>
    <property type="match status" value="1"/>
</dbReference>
<dbReference type="EMBL" id="SEOQ01001433">
    <property type="protein sequence ID" value="TFY51801.1"/>
    <property type="molecule type" value="Genomic_DNA"/>
</dbReference>
<evidence type="ECO:0000313" key="2">
    <source>
        <dbReference type="Proteomes" id="UP000298327"/>
    </source>
</evidence>
<feature type="non-terminal residue" evidence="1">
    <location>
        <position position="1"/>
    </location>
</feature>
<dbReference type="SMART" id="SM00671">
    <property type="entry name" value="SEL1"/>
    <property type="match status" value="1"/>
</dbReference>
<dbReference type="Proteomes" id="UP000298327">
    <property type="component" value="Unassembled WGS sequence"/>
</dbReference>
<evidence type="ECO:0008006" key="3">
    <source>
        <dbReference type="Google" id="ProtNLM"/>
    </source>
</evidence>
<name>A0A4Y9XRJ1_9AGAM</name>
<dbReference type="GO" id="GO:0032153">
    <property type="term" value="C:cell division site"/>
    <property type="evidence" value="ECO:0007669"/>
    <property type="project" value="TreeGrafter"/>
</dbReference>
<keyword evidence="2" id="KW-1185">Reference proteome</keyword>
<dbReference type="InterPro" id="IPR052945">
    <property type="entry name" value="Mitotic_Regulator"/>
</dbReference>
<gene>
    <name evidence="1" type="ORF">EVG20_g10830</name>
</gene>
<comment type="caution">
    <text evidence="1">The sequence shown here is derived from an EMBL/GenBank/DDBJ whole genome shotgun (WGS) entry which is preliminary data.</text>
</comment>
<dbReference type="STRING" id="205917.A0A4Y9XRJ1"/>
<proteinExistence type="predicted"/>
<organism evidence="1 2">
    <name type="scientific">Dentipellis fragilis</name>
    <dbReference type="NCBI Taxonomy" id="205917"/>
    <lineage>
        <taxon>Eukaryota</taxon>
        <taxon>Fungi</taxon>
        <taxon>Dikarya</taxon>
        <taxon>Basidiomycota</taxon>
        <taxon>Agaricomycotina</taxon>
        <taxon>Agaricomycetes</taxon>
        <taxon>Russulales</taxon>
        <taxon>Hericiaceae</taxon>
        <taxon>Dentipellis</taxon>
    </lineage>
</organism>
<dbReference type="OrthoDB" id="2148946at2759"/>
<dbReference type="Pfam" id="PF08238">
    <property type="entry name" value="Sel1"/>
    <property type="match status" value="2"/>
</dbReference>
<dbReference type="PANTHER" id="PTHR43628">
    <property type="entry name" value="ACTIVATOR OF C KINASE PROTEIN 1-RELATED"/>
    <property type="match status" value="1"/>
</dbReference>
<dbReference type="InterPro" id="IPR011990">
    <property type="entry name" value="TPR-like_helical_dom_sf"/>
</dbReference>
<dbReference type="AlphaFoldDB" id="A0A4Y9XRJ1"/>
<dbReference type="SUPFAM" id="SSF81901">
    <property type="entry name" value="HCP-like"/>
    <property type="match status" value="1"/>
</dbReference>
<dbReference type="GO" id="GO:0010972">
    <property type="term" value="P:negative regulation of G2/M transition of mitotic cell cycle"/>
    <property type="evidence" value="ECO:0007669"/>
    <property type="project" value="TreeGrafter"/>
</dbReference>
<protein>
    <recommendedName>
        <fullName evidence="3">Sel1 repeat family protein</fullName>
    </recommendedName>
</protein>
<sequence length="70" mass="7771">VKKDQKMGVSYFQVAAKLGDADAQQELAFCLLNGKGCKKDRKEAAKWYRAAVAQGASDVGLAWIYKEKFQ</sequence>
<accession>A0A4Y9XRJ1</accession>
<dbReference type="InterPro" id="IPR006597">
    <property type="entry name" value="Sel1-like"/>
</dbReference>
<dbReference type="PANTHER" id="PTHR43628:SF1">
    <property type="entry name" value="CHITIN SYNTHASE REGULATORY FACTOR 2-RELATED"/>
    <property type="match status" value="1"/>
</dbReference>
<reference evidence="1 2" key="1">
    <citation type="submission" date="2019-02" db="EMBL/GenBank/DDBJ databases">
        <title>Genome sequencing of the rare red list fungi Dentipellis fragilis.</title>
        <authorList>
            <person name="Buettner E."/>
            <person name="Kellner H."/>
        </authorList>
    </citation>
    <scope>NUCLEOTIDE SEQUENCE [LARGE SCALE GENOMIC DNA]</scope>
    <source>
        <strain evidence="1 2">DSM 105465</strain>
    </source>
</reference>
<evidence type="ECO:0000313" key="1">
    <source>
        <dbReference type="EMBL" id="TFY51801.1"/>
    </source>
</evidence>